<evidence type="ECO:0000313" key="2">
    <source>
        <dbReference type="Proteomes" id="UP001165960"/>
    </source>
</evidence>
<sequence>MVLERNLFEAIFIQEFGEIGIITPQDLYDLCAIYSLQLRNKLKFDFNDLPDFS</sequence>
<proteinExistence type="predicted"/>
<protein>
    <submittedName>
        <fullName evidence="1">Uncharacterized protein</fullName>
    </submittedName>
</protein>
<keyword evidence="2" id="KW-1185">Reference proteome</keyword>
<reference evidence="1" key="1">
    <citation type="submission" date="2022-04" db="EMBL/GenBank/DDBJ databases">
        <title>Genome of the entomopathogenic fungus Entomophthora muscae.</title>
        <authorList>
            <person name="Elya C."/>
            <person name="Lovett B.R."/>
            <person name="Lee E."/>
            <person name="Macias A.M."/>
            <person name="Hajek A.E."/>
            <person name="De Bivort B.L."/>
            <person name="Kasson M.T."/>
            <person name="De Fine Licht H.H."/>
            <person name="Stajich J.E."/>
        </authorList>
    </citation>
    <scope>NUCLEOTIDE SEQUENCE</scope>
    <source>
        <strain evidence="1">Berkeley</strain>
    </source>
</reference>
<name>A0ACC2RMP2_9FUNG</name>
<comment type="caution">
    <text evidence="1">The sequence shown here is derived from an EMBL/GenBank/DDBJ whole genome shotgun (WGS) entry which is preliminary data.</text>
</comment>
<organism evidence="1 2">
    <name type="scientific">Entomophthora muscae</name>
    <dbReference type="NCBI Taxonomy" id="34485"/>
    <lineage>
        <taxon>Eukaryota</taxon>
        <taxon>Fungi</taxon>
        <taxon>Fungi incertae sedis</taxon>
        <taxon>Zoopagomycota</taxon>
        <taxon>Entomophthoromycotina</taxon>
        <taxon>Entomophthoromycetes</taxon>
        <taxon>Entomophthorales</taxon>
        <taxon>Entomophthoraceae</taxon>
        <taxon>Entomophthora</taxon>
    </lineage>
</organism>
<gene>
    <name evidence="1" type="ORF">DSO57_1005604</name>
</gene>
<accession>A0ACC2RMP2</accession>
<dbReference type="Proteomes" id="UP001165960">
    <property type="component" value="Unassembled WGS sequence"/>
</dbReference>
<dbReference type="EMBL" id="QTSX02007115">
    <property type="protein sequence ID" value="KAJ9051314.1"/>
    <property type="molecule type" value="Genomic_DNA"/>
</dbReference>
<evidence type="ECO:0000313" key="1">
    <source>
        <dbReference type="EMBL" id="KAJ9051314.1"/>
    </source>
</evidence>